<dbReference type="CDD" id="cd04477">
    <property type="entry name" value="RPA1N"/>
    <property type="match status" value="1"/>
</dbReference>
<reference evidence="15 16" key="1">
    <citation type="submission" date="2024-01" db="EMBL/GenBank/DDBJ databases">
        <title>The complete chloroplast genome sequence of Lithospermum erythrorhizon: insights into the phylogenetic relationship among Boraginaceae species and the maternal lineages of purple gromwells.</title>
        <authorList>
            <person name="Okada T."/>
            <person name="Watanabe K."/>
        </authorList>
    </citation>
    <scope>NUCLEOTIDE SEQUENCE [LARGE SCALE GENOMIC DNA]</scope>
</reference>
<dbReference type="PANTHER" id="PTHR47165">
    <property type="entry name" value="OS03G0429900 PROTEIN"/>
    <property type="match status" value="1"/>
</dbReference>
<dbReference type="NCBIfam" id="TIGR00617">
    <property type="entry name" value="rpa1"/>
    <property type="match status" value="1"/>
</dbReference>
<comment type="function">
    <text evidence="13">Component of the replication protein A complex (RPA) required for DNA recombination, repair and replication. The activity of RPA is mediated by single-stranded DNA binding and protein interactions. Probably involved in repair of double-strand DNA breaks (DSBs) induced by genotoxic stresses.</text>
</comment>
<dbReference type="GO" id="GO:0008270">
    <property type="term" value="F:zinc ion binding"/>
    <property type="evidence" value="ECO:0007669"/>
    <property type="project" value="UniProtKB-KW"/>
</dbReference>
<dbReference type="Pfam" id="PF08646">
    <property type="entry name" value="Rep_fac-A_C"/>
    <property type="match status" value="1"/>
</dbReference>
<evidence type="ECO:0000256" key="7">
    <source>
        <dbReference type="ARBA" id="ARBA00022833"/>
    </source>
</evidence>
<dbReference type="CDD" id="cd04475">
    <property type="entry name" value="RPA1_DBD_B"/>
    <property type="match status" value="1"/>
</dbReference>
<sequence>MHLTQGSIPILTSSEARTDGIKPILQVVEIRQFIPKIPSTTIDNGRYRIMLSDGVYLEQCMLSTQLNGLVHSQCIQNGSVVKLTHFVCTLVQNRRIVVVLDLDVMVEKCDPIGKPMPLKMDGTTISRPINQTMPSSDSGPGYQARSSFTAVPASACVDVPKPNSPVNAHILPSDINHALSSRPYGSSVGNDMESRRCSSLDLQPQYPRTESNHGQTHPPVNDNVCPPHASYQQTNPVLYNRGLTAQNEAFARVIIPIAALNPCQGRWTIKARVTVKGKLRHFNKPGGDGKVFSFELLDSDGGEIKVTCFNIVADQFYNQIEQGKVYMISKGSVRPAQKNYNHLCNDYEIFLENTSVIQPCFEDDNLVPKTKFRFRSISEIQGIEKESVVDVIGVVFSISPSVSILRKNGTETQKRTIQLKDMSGMSIDVTLWNFCNKEGHTLQNMYDSGVFPVLAIKSCKVNDFKGKSLGTIPTGQLLIEPDFPEAHELKAWLERDGKNTPSISISREKIDMIRTDVHKTISQIKDERIGTSEKPDWITVCATLTFIKVDNIVYSACPLMVGDRKCHKKVTSIGDGKWRCDRCCRIVDECEYRYALQFQIQDHTGLAWVTGFQESGEDIFGVPARDLYCIKYEEEDDDKFDEILHFARFRKYLFKLRLKEETFGDEPRVKSTASKVEKVNFASDTKYLFNLISKSKSQSGALSVGPFNSTSGSGMLGLPSVAMNCGGSSGNVIKDHAPPAYLASPYRNQSNVSRPSALPSTVMYLRCSSCGGTGHSSTNCPSPMNPQRHCHGSNVGNRAIGATRGRSVASIECFKCRQIGRS</sequence>
<evidence type="ECO:0000256" key="5">
    <source>
        <dbReference type="ARBA" id="ARBA00022763"/>
    </source>
</evidence>
<dbReference type="InterPro" id="IPR004591">
    <property type="entry name" value="Rfa1"/>
</dbReference>
<feature type="domain" description="CCHC-type" evidence="14">
    <location>
        <begin position="766"/>
        <end position="782"/>
    </location>
</feature>
<proteinExistence type="inferred from homology"/>
<evidence type="ECO:0000256" key="3">
    <source>
        <dbReference type="ARBA" id="ARBA00022705"/>
    </source>
</evidence>
<evidence type="ECO:0000256" key="8">
    <source>
        <dbReference type="ARBA" id="ARBA00023125"/>
    </source>
</evidence>
<evidence type="ECO:0000256" key="9">
    <source>
        <dbReference type="ARBA" id="ARBA00023172"/>
    </source>
</evidence>
<dbReference type="AlphaFoldDB" id="A0AAV3QSI5"/>
<dbReference type="CDD" id="cd04476">
    <property type="entry name" value="RPA1_DBD_C"/>
    <property type="match status" value="1"/>
</dbReference>
<dbReference type="GO" id="GO:0005634">
    <property type="term" value="C:nucleus"/>
    <property type="evidence" value="ECO:0007669"/>
    <property type="project" value="UniProtKB-SubCell"/>
</dbReference>
<dbReference type="GO" id="GO:0006260">
    <property type="term" value="P:DNA replication"/>
    <property type="evidence" value="ECO:0007669"/>
    <property type="project" value="UniProtKB-KW"/>
</dbReference>
<keyword evidence="5" id="KW-0227">DNA damage</keyword>
<dbReference type="Pfam" id="PF01336">
    <property type="entry name" value="tRNA_anti-codon"/>
    <property type="match status" value="1"/>
</dbReference>
<dbReference type="Pfam" id="PF16900">
    <property type="entry name" value="REPA_OB_2"/>
    <property type="match status" value="1"/>
</dbReference>
<dbReference type="InterPro" id="IPR012340">
    <property type="entry name" value="NA-bd_OB-fold"/>
</dbReference>
<evidence type="ECO:0000256" key="2">
    <source>
        <dbReference type="ARBA" id="ARBA00005690"/>
    </source>
</evidence>
<dbReference type="Proteomes" id="UP001454036">
    <property type="component" value="Unassembled WGS sequence"/>
</dbReference>
<keyword evidence="9" id="KW-0233">DNA recombination</keyword>
<dbReference type="SUPFAM" id="SSF50249">
    <property type="entry name" value="Nucleic acid-binding proteins"/>
    <property type="match status" value="4"/>
</dbReference>
<evidence type="ECO:0000256" key="4">
    <source>
        <dbReference type="ARBA" id="ARBA00022723"/>
    </source>
</evidence>
<dbReference type="SMART" id="SM00343">
    <property type="entry name" value="ZnF_C2HC"/>
    <property type="match status" value="1"/>
</dbReference>
<dbReference type="CDD" id="cd04474">
    <property type="entry name" value="RPA1_DBD_A"/>
    <property type="match status" value="1"/>
</dbReference>
<evidence type="ECO:0000256" key="13">
    <source>
        <dbReference type="RuleBase" id="RU364130"/>
    </source>
</evidence>
<keyword evidence="11 13" id="KW-0539">Nucleus</keyword>
<keyword evidence="8 13" id="KW-0238">DNA-binding</keyword>
<dbReference type="GO" id="GO:0007140">
    <property type="term" value="P:male meiotic nuclear division"/>
    <property type="evidence" value="ECO:0007669"/>
    <property type="project" value="UniProtKB-ARBA"/>
</dbReference>
<dbReference type="InterPro" id="IPR001878">
    <property type="entry name" value="Znf_CCHC"/>
</dbReference>
<comment type="caution">
    <text evidence="15">The sequence shown here is derived from an EMBL/GenBank/DDBJ whole genome shotgun (WGS) entry which is preliminary data.</text>
</comment>
<accession>A0AAV3QSI5</accession>
<keyword evidence="4 13" id="KW-0479">Metal-binding</keyword>
<dbReference type="Gene3D" id="2.40.50.140">
    <property type="entry name" value="Nucleic acid-binding proteins"/>
    <property type="match status" value="4"/>
</dbReference>
<name>A0AAV3QSI5_LITER</name>
<dbReference type="GO" id="GO:0003677">
    <property type="term" value="F:DNA binding"/>
    <property type="evidence" value="ECO:0007669"/>
    <property type="project" value="UniProtKB-KW"/>
</dbReference>
<dbReference type="InterPro" id="IPR007199">
    <property type="entry name" value="Rep_factor-A_N"/>
</dbReference>
<keyword evidence="7 13" id="KW-0862">Zinc</keyword>
<gene>
    <name evidence="15" type="ORF">LIER_21398</name>
</gene>
<evidence type="ECO:0000256" key="6">
    <source>
        <dbReference type="ARBA" id="ARBA00022771"/>
    </source>
</evidence>
<evidence type="ECO:0000256" key="11">
    <source>
        <dbReference type="ARBA" id="ARBA00023242"/>
    </source>
</evidence>
<keyword evidence="10" id="KW-0234">DNA repair</keyword>
<dbReference type="InterPro" id="IPR004365">
    <property type="entry name" value="NA-bd_OB_tRNA"/>
</dbReference>
<organism evidence="15 16">
    <name type="scientific">Lithospermum erythrorhizon</name>
    <name type="common">Purple gromwell</name>
    <name type="synonym">Lithospermum officinale var. erythrorhizon</name>
    <dbReference type="NCBI Taxonomy" id="34254"/>
    <lineage>
        <taxon>Eukaryota</taxon>
        <taxon>Viridiplantae</taxon>
        <taxon>Streptophyta</taxon>
        <taxon>Embryophyta</taxon>
        <taxon>Tracheophyta</taxon>
        <taxon>Spermatophyta</taxon>
        <taxon>Magnoliopsida</taxon>
        <taxon>eudicotyledons</taxon>
        <taxon>Gunneridae</taxon>
        <taxon>Pentapetalae</taxon>
        <taxon>asterids</taxon>
        <taxon>lamiids</taxon>
        <taxon>Boraginales</taxon>
        <taxon>Boraginaceae</taxon>
        <taxon>Boraginoideae</taxon>
        <taxon>Lithospermeae</taxon>
        <taxon>Lithospermum</taxon>
    </lineage>
</organism>
<dbReference type="InterPro" id="IPR013955">
    <property type="entry name" value="Rep_factor-A_C"/>
</dbReference>
<dbReference type="FunFam" id="2.40.50.140:FF:000117">
    <property type="entry name" value="Replication protein A subunit"/>
    <property type="match status" value="1"/>
</dbReference>
<dbReference type="PANTHER" id="PTHR47165:SF4">
    <property type="entry name" value="OS03G0429900 PROTEIN"/>
    <property type="match status" value="1"/>
</dbReference>
<dbReference type="GO" id="GO:0006310">
    <property type="term" value="P:DNA recombination"/>
    <property type="evidence" value="ECO:0007669"/>
    <property type="project" value="UniProtKB-KW"/>
</dbReference>
<evidence type="ECO:0000259" key="14">
    <source>
        <dbReference type="PROSITE" id="PS50158"/>
    </source>
</evidence>
<protein>
    <recommendedName>
        <fullName evidence="13">Replication protein A subunit</fullName>
    </recommendedName>
</protein>
<dbReference type="EMBL" id="BAABME010005636">
    <property type="protein sequence ID" value="GAA0166181.1"/>
    <property type="molecule type" value="Genomic_DNA"/>
</dbReference>
<comment type="subcellular location">
    <subcellularLocation>
        <location evidence="1 13">Nucleus</location>
    </subcellularLocation>
</comment>
<dbReference type="PROSITE" id="PS50158">
    <property type="entry name" value="ZF_CCHC"/>
    <property type="match status" value="1"/>
</dbReference>
<keyword evidence="16" id="KW-1185">Reference proteome</keyword>
<dbReference type="GO" id="GO:0006281">
    <property type="term" value="P:DNA repair"/>
    <property type="evidence" value="ECO:0007669"/>
    <property type="project" value="UniProtKB-KW"/>
</dbReference>
<keyword evidence="3 13" id="KW-0235">DNA replication</keyword>
<dbReference type="Pfam" id="PF04057">
    <property type="entry name" value="Rep-A_N"/>
    <property type="match status" value="1"/>
</dbReference>
<keyword evidence="6 12" id="KW-0863">Zinc-finger</keyword>
<dbReference type="FunFam" id="2.40.50.140:FF:000064">
    <property type="entry name" value="Replication protein A subunit"/>
    <property type="match status" value="1"/>
</dbReference>
<evidence type="ECO:0000313" key="15">
    <source>
        <dbReference type="EMBL" id="GAA0166181.1"/>
    </source>
</evidence>
<comment type="subunit">
    <text evidence="13">Heterotrimer of RPA1, RPA2 and RPA3 (canonical replication protein A complex).</text>
</comment>
<dbReference type="FunFam" id="2.40.50.140:FF:000090">
    <property type="entry name" value="Replication protein A subunit"/>
    <property type="match status" value="1"/>
</dbReference>
<evidence type="ECO:0000256" key="1">
    <source>
        <dbReference type="ARBA" id="ARBA00004123"/>
    </source>
</evidence>
<dbReference type="InterPro" id="IPR031657">
    <property type="entry name" value="REPA_OB_2"/>
</dbReference>
<dbReference type="Gene3D" id="4.10.60.10">
    <property type="entry name" value="Zinc finger, CCHC-type"/>
    <property type="match status" value="1"/>
</dbReference>
<dbReference type="FunFam" id="2.40.50.140:FF:000041">
    <property type="entry name" value="Replication protein A subunit"/>
    <property type="match status" value="1"/>
</dbReference>
<dbReference type="InterPro" id="IPR047192">
    <property type="entry name" value="Euk_RPA1_DBD_C"/>
</dbReference>
<evidence type="ECO:0000256" key="12">
    <source>
        <dbReference type="PROSITE-ProRule" id="PRU00047"/>
    </source>
</evidence>
<evidence type="ECO:0000256" key="10">
    <source>
        <dbReference type="ARBA" id="ARBA00023204"/>
    </source>
</evidence>
<comment type="similarity">
    <text evidence="2 13">Belongs to the replication factor A protein 1 family.</text>
</comment>
<evidence type="ECO:0000313" key="16">
    <source>
        <dbReference type="Proteomes" id="UP001454036"/>
    </source>
</evidence>